<keyword evidence="3" id="KW-0808">Transferase</keyword>
<dbReference type="EC" id="2.7.13.3" evidence="2"/>
<keyword evidence="6" id="KW-0812">Transmembrane</keyword>
<dbReference type="EMBL" id="JAPDDR010000003">
    <property type="protein sequence ID" value="MCW1913218.1"/>
    <property type="molecule type" value="Genomic_DNA"/>
</dbReference>
<keyword evidence="4" id="KW-0418">Kinase</keyword>
<dbReference type="PANTHER" id="PTHR24421">
    <property type="entry name" value="NITRATE/NITRITE SENSOR PROTEIN NARX-RELATED"/>
    <property type="match status" value="1"/>
</dbReference>
<evidence type="ECO:0000313" key="9">
    <source>
        <dbReference type="Proteomes" id="UP001165653"/>
    </source>
</evidence>
<dbReference type="GO" id="GO:0005524">
    <property type="term" value="F:ATP binding"/>
    <property type="evidence" value="ECO:0007669"/>
    <property type="project" value="UniProtKB-KW"/>
</dbReference>
<dbReference type="Gene3D" id="3.30.565.10">
    <property type="entry name" value="Histidine kinase-like ATPase, C-terminal domain"/>
    <property type="match status" value="1"/>
</dbReference>
<feature type="transmembrane region" description="Helical" evidence="6">
    <location>
        <begin position="153"/>
        <end position="171"/>
    </location>
</feature>
<evidence type="ECO:0000256" key="5">
    <source>
        <dbReference type="ARBA" id="ARBA00023012"/>
    </source>
</evidence>
<comment type="catalytic activity">
    <reaction evidence="1">
        <text>ATP + protein L-histidine = ADP + protein N-phospho-L-histidine.</text>
        <dbReference type="EC" id="2.7.13.3"/>
    </reaction>
</comment>
<dbReference type="Pfam" id="PF02518">
    <property type="entry name" value="HATPase_c"/>
    <property type="match status" value="1"/>
</dbReference>
<evidence type="ECO:0000259" key="7">
    <source>
        <dbReference type="PROSITE" id="PS50109"/>
    </source>
</evidence>
<feature type="domain" description="Histidine kinase" evidence="7">
    <location>
        <begin position="240"/>
        <end position="434"/>
    </location>
</feature>
<feature type="transmembrane region" description="Helical" evidence="6">
    <location>
        <begin position="36"/>
        <end position="57"/>
    </location>
</feature>
<evidence type="ECO:0000256" key="6">
    <source>
        <dbReference type="SAM" id="Phobius"/>
    </source>
</evidence>
<name>A0ABT3G070_9BACT</name>
<dbReference type="SUPFAM" id="SSF55874">
    <property type="entry name" value="ATPase domain of HSP90 chaperone/DNA topoisomerase II/histidine kinase"/>
    <property type="match status" value="1"/>
</dbReference>
<protein>
    <recommendedName>
        <fullName evidence="2">histidine kinase</fullName>
        <ecNumber evidence="2">2.7.13.3</ecNumber>
    </recommendedName>
</protein>
<feature type="transmembrane region" description="Helical" evidence="6">
    <location>
        <begin position="95"/>
        <end position="114"/>
    </location>
</feature>
<keyword evidence="8" id="KW-0067">ATP-binding</keyword>
<evidence type="ECO:0000313" key="8">
    <source>
        <dbReference type="EMBL" id="MCW1913218.1"/>
    </source>
</evidence>
<feature type="transmembrane region" description="Helical" evidence="6">
    <location>
        <begin position="6"/>
        <end position="29"/>
    </location>
</feature>
<feature type="transmembrane region" description="Helical" evidence="6">
    <location>
        <begin position="191"/>
        <end position="212"/>
    </location>
</feature>
<accession>A0ABT3G070</accession>
<evidence type="ECO:0000256" key="4">
    <source>
        <dbReference type="ARBA" id="ARBA00022777"/>
    </source>
</evidence>
<dbReference type="PROSITE" id="PS50109">
    <property type="entry name" value="HIS_KIN"/>
    <property type="match status" value="1"/>
</dbReference>
<feature type="transmembrane region" description="Helical" evidence="6">
    <location>
        <begin position="120"/>
        <end position="141"/>
    </location>
</feature>
<organism evidence="8 9">
    <name type="scientific">Luteolibacter rhizosphaerae</name>
    <dbReference type="NCBI Taxonomy" id="2989719"/>
    <lineage>
        <taxon>Bacteria</taxon>
        <taxon>Pseudomonadati</taxon>
        <taxon>Verrucomicrobiota</taxon>
        <taxon>Verrucomicrobiia</taxon>
        <taxon>Verrucomicrobiales</taxon>
        <taxon>Verrucomicrobiaceae</taxon>
        <taxon>Luteolibacter</taxon>
    </lineage>
</organism>
<dbReference type="SMART" id="SM00387">
    <property type="entry name" value="HATPase_c"/>
    <property type="match status" value="1"/>
</dbReference>
<dbReference type="CDD" id="cd16917">
    <property type="entry name" value="HATPase_UhpB-NarQ-NarX-like"/>
    <property type="match status" value="1"/>
</dbReference>
<sequence length="442" mass="48630">MLPDLRTLILATSILCAVQAMGMLVLWTLNRRMKGIPFWAAGNVFNAVTTALLPLQGVVDNRIITTLIPNLSAIAAAVCYLVGARSFLGQKQWNATGTIGLLILIPCYAYFVFIHDSLSARIMMASVLLLFLYGQCGIALLRDKTDGMRFSTRFTGFMFLGYAALLVLRMLRVAMEPPPATLFDATMAQWLTFLGTVTFAYLWNFGTILLIIQRQTLEISEGHAAQLRAEEALAATRREALVRDLHDGIGGITANLAVLASLGREEEQGPAREETLRHIQTMALQGSREVRSLMSTLEKNRLPWVEWMTEIRNYAQELSDTRSIRLVWNVLGTPDEAITGDATAAISLSRAVKEAIHNLTRHSQASEARIEIEFDADHLRILIADNGCGLPEKVRAGRGLGNMKRRAEELGGSCGISTSEGTSVLFNLPLPLKYPDASLVAR</sequence>
<keyword evidence="6" id="KW-1133">Transmembrane helix</keyword>
<dbReference type="InterPro" id="IPR050482">
    <property type="entry name" value="Sensor_HK_TwoCompSys"/>
</dbReference>
<proteinExistence type="predicted"/>
<keyword evidence="6" id="KW-0472">Membrane</keyword>
<reference evidence="8" key="1">
    <citation type="submission" date="2022-10" db="EMBL/GenBank/DDBJ databases">
        <title>Luteolibacter sp. GHJ8, whole genome shotgun sequencing project.</title>
        <authorList>
            <person name="Zhao G."/>
            <person name="Shen L."/>
        </authorList>
    </citation>
    <scope>NUCLEOTIDE SEQUENCE</scope>
    <source>
        <strain evidence="8">GHJ8</strain>
    </source>
</reference>
<feature type="transmembrane region" description="Helical" evidence="6">
    <location>
        <begin position="63"/>
        <end position="83"/>
    </location>
</feature>
<evidence type="ECO:0000256" key="3">
    <source>
        <dbReference type="ARBA" id="ARBA00022679"/>
    </source>
</evidence>
<dbReference type="Proteomes" id="UP001165653">
    <property type="component" value="Unassembled WGS sequence"/>
</dbReference>
<dbReference type="InterPro" id="IPR003594">
    <property type="entry name" value="HATPase_dom"/>
</dbReference>
<dbReference type="PANTHER" id="PTHR24421:SF10">
    <property type="entry name" value="NITRATE_NITRITE SENSOR PROTEIN NARQ"/>
    <property type="match status" value="1"/>
</dbReference>
<dbReference type="RefSeq" id="WP_264512450.1">
    <property type="nucleotide sequence ID" value="NZ_JAPDDR010000003.1"/>
</dbReference>
<dbReference type="InterPro" id="IPR036890">
    <property type="entry name" value="HATPase_C_sf"/>
</dbReference>
<evidence type="ECO:0000256" key="2">
    <source>
        <dbReference type="ARBA" id="ARBA00012438"/>
    </source>
</evidence>
<keyword evidence="8" id="KW-0547">Nucleotide-binding</keyword>
<keyword evidence="9" id="KW-1185">Reference proteome</keyword>
<gene>
    <name evidence="8" type="ORF">OJ996_06525</name>
</gene>
<evidence type="ECO:0000256" key="1">
    <source>
        <dbReference type="ARBA" id="ARBA00000085"/>
    </source>
</evidence>
<dbReference type="InterPro" id="IPR005467">
    <property type="entry name" value="His_kinase_dom"/>
</dbReference>
<comment type="caution">
    <text evidence="8">The sequence shown here is derived from an EMBL/GenBank/DDBJ whole genome shotgun (WGS) entry which is preliminary data.</text>
</comment>
<keyword evidence="5" id="KW-0902">Two-component regulatory system</keyword>